<dbReference type="Proteomes" id="UP000002630">
    <property type="component" value="Linkage Group LG07"/>
</dbReference>
<feature type="region of interest" description="Disordered" evidence="1">
    <location>
        <begin position="110"/>
        <end position="144"/>
    </location>
</feature>
<sequence>MAATVADAAVGSSSAGAGADDVGVPSGSGGGWAEGVDSAKEASDRLVSFVADILARHGWTAVFLVIVWYNCKDAVKRHYRKWRNKRSLDDANRADRRAVLDRERARSVAEKQAQALEDARAAEERRTQQKMQSYARTTTSTKDD</sequence>
<feature type="region of interest" description="Disordered" evidence="1">
    <location>
        <begin position="10"/>
        <end position="30"/>
    </location>
</feature>
<dbReference type="AlphaFoldDB" id="D8LTK6"/>
<dbReference type="OrthoDB" id="10387132at2759"/>
<keyword evidence="2" id="KW-0812">Transmembrane</keyword>
<evidence type="ECO:0000256" key="1">
    <source>
        <dbReference type="SAM" id="MobiDB-lite"/>
    </source>
</evidence>
<name>D8LTK6_ECTSI</name>
<reference evidence="3 4" key="1">
    <citation type="journal article" date="2010" name="Nature">
        <title>The Ectocarpus genome and the independent evolution of multicellularity in brown algae.</title>
        <authorList>
            <person name="Cock J.M."/>
            <person name="Sterck L."/>
            <person name="Rouze P."/>
            <person name="Scornet D."/>
            <person name="Allen A.E."/>
            <person name="Amoutzias G."/>
            <person name="Anthouard V."/>
            <person name="Artiguenave F."/>
            <person name="Aury J.M."/>
            <person name="Badger J.H."/>
            <person name="Beszteri B."/>
            <person name="Billiau K."/>
            <person name="Bonnet E."/>
            <person name="Bothwell J.H."/>
            <person name="Bowler C."/>
            <person name="Boyen C."/>
            <person name="Brownlee C."/>
            <person name="Carrano C.J."/>
            <person name="Charrier B."/>
            <person name="Cho G.Y."/>
            <person name="Coelho S.M."/>
            <person name="Collen J."/>
            <person name="Corre E."/>
            <person name="Da Silva C."/>
            <person name="Delage L."/>
            <person name="Delaroque N."/>
            <person name="Dittami S.M."/>
            <person name="Doulbeau S."/>
            <person name="Elias M."/>
            <person name="Farnham G."/>
            <person name="Gachon C.M."/>
            <person name="Gschloessl B."/>
            <person name="Heesch S."/>
            <person name="Jabbari K."/>
            <person name="Jubin C."/>
            <person name="Kawai H."/>
            <person name="Kimura K."/>
            <person name="Kloareg B."/>
            <person name="Kupper F.C."/>
            <person name="Lang D."/>
            <person name="Le Bail A."/>
            <person name="Leblanc C."/>
            <person name="Lerouge P."/>
            <person name="Lohr M."/>
            <person name="Lopez P.J."/>
            <person name="Martens C."/>
            <person name="Maumus F."/>
            <person name="Michel G."/>
            <person name="Miranda-Saavedra D."/>
            <person name="Morales J."/>
            <person name="Moreau H."/>
            <person name="Motomura T."/>
            <person name="Nagasato C."/>
            <person name="Napoli C.A."/>
            <person name="Nelson D.R."/>
            <person name="Nyvall-Collen P."/>
            <person name="Peters A.F."/>
            <person name="Pommier C."/>
            <person name="Potin P."/>
            <person name="Poulain J."/>
            <person name="Quesneville H."/>
            <person name="Read B."/>
            <person name="Rensing S.A."/>
            <person name="Ritter A."/>
            <person name="Rousvoal S."/>
            <person name="Samanta M."/>
            <person name="Samson G."/>
            <person name="Schroeder D.C."/>
            <person name="Segurens B."/>
            <person name="Strittmatter M."/>
            <person name="Tonon T."/>
            <person name="Tregear J.W."/>
            <person name="Valentin K."/>
            <person name="von Dassow P."/>
            <person name="Yamagishi T."/>
            <person name="Van de Peer Y."/>
            <person name="Wincker P."/>
        </authorList>
    </citation>
    <scope>NUCLEOTIDE SEQUENCE [LARGE SCALE GENOMIC DNA]</scope>
    <source>
        <strain evidence="4">Ec32 / CCAP1310/4</strain>
    </source>
</reference>
<keyword evidence="2" id="KW-0472">Membrane</keyword>
<feature type="compositionally biased region" description="Low complexity" evidence="1">
    <location>
        <begin position="10"/>
        <end position="25"/>
    </location>
</feature>
<evidence type="ECO:0000256" key="2">
    <source>
        <dbReference type="SAM" id="Phobius"/>
    </source>
</evidence>
<organism evidence="3 4">
    <name type="scientific">Ectocarpus siliculosus</name>
    <name type="common">Brown alga</name>
    <name type="synonym">Conferva siliculosa</name>
    <dbReference type="NCBI Taxonomy" id="2880"/>
    <lineage>
        <taxon>Eukaryota</taxon>
        <taxon>Sar</taxon>
        <taxon>Stramenopiles</taxon>
        <taxon>Ochrophyta</taxon>
        <taxon>PX clade</taxon>
        <taxon>Phaeophyceae</taxon>
        <taxon>Ectocarpales</taxon>
        <taxon>Ectocarpaceae</taxon>
        <taxon>Ectocarpus</taxon>
    </lineage>
</organism>
<accession>D8LTK6</accession>
<feature type="compositionally biased region" description="Basic and acidic residues" evidence="1">
    <location>
        <begin position="117"/>
        <end position="127"/>
    </location>
</feature>
<feature type="transmembrane region" description="Helical" evidence="2">
    <location>
        <begin position="53"/>
        <end position="71"/>
    </location>
</feature>
<feature type="compositionally biased region" description="Polar residues" evidence="1">
    <location>
        <begin position="130"/>
        <end position="144"/>
    </location>
</feature>
<evidence type="ECO:0000313" key="4">
    <source>
        <dbReference type="Proteomes" id="UP000002630"/>
    </source>
</evidence>
<dbReference type="EMBL" id="FN649732">
    <property type="protein sequence ID" value="CBN73903.1"/>
    <property type="molecule type" value="Genomic_DNA"/>
</dbReference>
<evidence type="ECO:0000313" key="3">
    <source>
        <dbReference type="EMBL" id="CBN73903.1"/>
    </source>
</evidence>
<keyword evidence="4" id="KW-1185">Reference proteome</keyword>
<gene>
    <name evidence="3" type="ORF">Esi_0009_0010</name>
</gene>
<protein>
    <submittedName>
        <fullName evidence="3">Uncharacterized protein</fullName>
    </submittedName>
</protein>
<dbReference type="EMBL" id="FN649137">
    <property type="protein sequence ID" value="CBN73903.1"/>
    <property type="molecule type" value="Genomic_DNA"/>
</dbReference>
<dbReference type="InParanoid" id="D8LTK6"/>
<keyword evidence="2" id="KW-1133">Transmembrane helix</keyword>
<proteinExistence type="predicted"/>